<dbReference type="GO" id="GO:0000160">
    <property type="term" value="P:phosphorelay signal transduction system"/>
    <property type="evidence" value="ECO:0007669"/>
    <property type="project" value="UniProtKB-KW"/>
</dbReference>
<evidence type="ECO:0000256" key="2">
    <source>
        <dbReference type="ARBA" id="ARBA00018672"/>
    </source>
</evidence>
<dbReference type="InterPro" id="IPR001789">
    <property type="entry name" value="Sig_transdc_resp-reg_receiver"/>
</dbReference>
<dbReference type="GO" id="GO:0043565">
    <property type="term" value="F:sequence-specific DNA binding"/>
    <property type="evidence" value="ECO:0007669"/>
    <property type="project" value="InterPro"/>
</dbReference>
<accession>A0AB73SY65</accession>
<dbReference type="GO" id="GO:0003700">
    <property type="term" value="F:DNA-binding transcription factor activity"/>
    <property type="evidence" value="ECO:0007669"/>
    <property type="project" value="InterPro"/>
</dbReference>
<keyword evidence="4 10" id="KW-0597">Phosphoprotein</keyword>
<dbReference type="SUPFAM" id="SSF46689">
    <property type="entry name" value="Homeodomain-like"/>
    <property type="match status" value="2"/>
</dbReference>
<dbReference type="CDD" id="cd17536">
    <property type="entry name" value="REC_YesN-like"/>
    <property type="match status" value="1"/>
</dbReference>
<dbReference type="Gene3D" id="1.10.10.60">
    <property type="entry name" value="Homeodomain-like"/>
    <property type="match status" value="2"/>
</dbReference>
<evidence type="ECO:0000256" key="7">
    <source>
        <dbReference type="ARBA" id="ARBA00023125"/>
    </source>
</evidence>
<dbReference type="SUPFAM" id="SSF52172">
    <property type="entry name" value="CheY-like"/>
    <property type="match status" value="1"/>
</dbReference>
<keyword evidence="5" id="KW-0902">Two-component regulatory system</keyword>
<sequence length="253" mass="28860">MLKIVIVEDETNIRDCLVHLFPWDSLDVTVSASFSSGEEALSYLSDHSADILLTDIRLPEMNGLDLVQALRISKNPISVIILTAYRHFDYAQQAIRYNVDDFLLKPIKYNELTASILRIRESLENSLSKPAAAPDEDASYHEKIISSSKHYVADHLTDVTLENTALSVSLSPGYFSRLFHKVTGSTFSDYVTACRMEKAAKLLKEIDYKTYEISLLVGYDNPKNFTRAFKQYYQMTPREYRTRTAAHTQEDKP</sequence>
<dbReference type="PRINTS" id="PR00032">
    <property type="entry name" value="HTHARAC"/>
</dbReference>
<evidence type="ECO:0000256" key="6">
    <source>
        <dbReference type="ARBA" id="ARBA00023015"/>
    </source>
</evidence>
<keyword evidence="14" id="KW-1185">Reference proteome</keyword>
<evidence type="ECO:0000313" key="13">
    <source>
        <dbReference type="EMBL" id="PWJ72346.1"/>
    </source>
</evidence>
<dbReference type="RefSeq" id="WP_187374163.1">
    <property type="nucleotide sequence ID" value="NZ_CABJAT010000002.1"/>
</dbReference>
<dbReference type="Gene3D" id="3.40.50.2300">
    <property type="match status" value="1"/>
</dbReference>
<feature type="domain" description="HTH araC/xylS-type" evidence="11">
    <location>
        <begin position="146"/>
        <end position="243"/>
    </location>
</feature>
<dbReference type="InterPro" id="IPR009057">
    <property type="entry name" value="Homeodomain-like_sf"/>
</dbReference>
<name>A0AB73SY65_9FIRM</name>
<organism evidence="13 14">
    <name type="scientific">Murimonas intestini</name>
    <dbReference type="NCBI Taxonomy" id="1337051"/>
    <lineage>
        <taxon>Bacteria</taxon>
        <taxon>Bacillati</taxon>
        <taxon>Bacillota</taxon>
        <taxon>Clostridia</taxon>
        <taxon>Lachnospirales</taxon>
        <taxon>Lachnospiraceae</taxon>
        <taxon>Murimonas</taxon>
    </lineage>
</organism>
<evidence type="ECO:0000313" key="14">
    <source>
        <dbReference type="Proteomes" id="UP000245412"/>
    </source>
</evidence>
<comment type="caution">
    <text evidence="13">The sequence shown here is derived from an EMBL/GenBank/DDBJ whole genome shotgun (WGS) entry which is preliminary data.</text>
</comment>
<evidence type="ECO:0000256" key="8">
    <source>
        <dbReference type="ARBA" id="ARBA00023163"/>
    </source>
</evidence>
<reference evidence="13 14" key="1">
    <citation type="submission" date="2018-05" db="EMBL/GenBank/DDBJ databases">
        <authorList>
            <person name="Goeker M."/>
            <person name="Huntemann M."/>
            <person name="Clum A."/>
            <person name="Pillay M."/>
            <person name="Palaniappan K."/>
            <person name="Varghese N."/>
            <person name="Mikhailova N."/>
            <person name="Stamatis D."/>
            <person name="Reddy T."/>
            <person name="Daum C."/>
            <person name="Shapiro N."/>
            <person name="Ivanova N."/>
            <person name="Kyrpides N."/>
            <person name="Woyke T."/>
        </authorList>
    </citation>
    <scope>NUCLEOTIDE SEQUENCE [LARGE SCALE GENOMIC DNA]</scope>
    <source>
        <strain evidence="13 14">DSM 26524</strain>
    </source>
</reference>
<dbReference type="Pfam" id="PF00072">
    <property type="entry name" value="Response_reg"/>
    <property type="match status" value="1"/>
</dbReference>
<evidence type="ECO:0000259" key="11">
    <source>
        <dbReference type="PROSITE" id="PS01124"/>
    </source>
</evidence>
<comment type="function">
    <text evidence="9">May play the central regulatory role in sporulation. It may be an element of the effector pathway responsible for the activation of sporulation genes in response to nutritional stress. Spo0A may act in concert with spo0H (a sigma factor) to control the expression of some genes that are critical to the sporulation process.</text>
</comment>
<dbReference type="InterPro" id="IPR011006">
    <property type="entry name" value="CheY-like_superfamily"/>
</dbReference>
<dbReference type="GO" id="GO:0005737">
    <property type="term" value="C:cytoplasm"/>
    <property type="evidence" value="ECO:0007669"/>
    <property type="project" value="UniProtKB-SubCell"/>
</dbReference>
<dbReference type="SMART" id="SM00448">
    <property type="entry name" value="REC"/>
    <property type="match status" value="1"/>
</dbReference>
<protein>
    <recommendedName>
        <fullName evidence="2">Stage 0 sporulation protein A homolog</fullName>
    </recommendedName>
</protein>
<keyword evidence="3" id="KW-0963">Cytoplasm</keyword>
<dbReference type="Proteomes" id="UP000245412">
    <property type="component" value="Unassembled WGS sequence"/>
</dbReference>
<evidence type="ECO:0000256" key="1">
    <source>
        <dbReference type="ARBA" id="ARBA00004496"/>
    </source>
</evidence>
<evidence type="ECO:0000259" key="12">
    <source>
        <dbReference type="PROSITE" id="PS50110"/>
    </source>
</evidence>
<keyword evidence="6" id="KW-0805">Transcription regulation</keyword>
<dbReference type="PANTHER" id="PTHR42713">
    <property type="entry name" value="HISTIDINE KINASE-RELATED"/>
    <property type="match status" value="1"/>
</dbReference>
<keyword evidence="8" id="KW-0804">Transcription</keyword>
<gene>
    <name evidence="13" type="ORF">C7383_11950</name>
</gene>
<proteinExistence type="predicted"/>
<dbReference type="Pfam" id="PF12833">
    <property type="entry name" value="HTH_18"/>
    <property type="match status" value="1"/>
</dbReference>
<dbReference type="AlphaFoldDB" id="A0AB73SY65"/>
<evidence type="ECO:0000256" key="9">
    <source>
        <dbReference type="ARBA" id="ARBA00024867"/>
    </source>
</evidence>
<dbReference type="PROSITE" id="PS01124">
    <property type="entry name" value="HTH_ARAC_FAMILY_2"/>
    <property type="match status" value="1"/>
</dbReference>
<dbReference type="InterPro" id="IPR020449">
    <property type="entry name" value="Tscrpt_reg_AraC-type_HTH"/>
</dbReference>
<comment type="subcellular location">
    <subcellularLocation>
        <location evidence="1">Cytoplasm</location>
    </subcellularLocation>
</comment>
<dbReference type="EMBL" id="QGGY01000019">
    <property type="protein sequence ID" value="PWJ72346.1"/>
    <property type="molecule type" value="Genomic_DNA"/>
</dbReference>
<feature type="domain" description="Response regulatory" evidence="12">
    <location>
        <begin position="3"/>
        <end position="120"/>
    </location>
</feature>
<dbReference type="PANTHER" id="PTHR42713:SF3">
    <property type="entry name" value="TRANSCRIPTIONAL REGULATORY PROTEIN HPTR"/>
    <property type="match status" value="1"/>
</dbReference>
<keyword evidence="7" id="KW-0238">DNA-binding</keyword>
<evidence type="ECO:0000256" key="3">
    <source>
        <dbReference type="ARBA" id="ARBA00022490"/>
    </source>
</evidence>
<dbReference type="InterPro" id="IPR051552">
    <property type="entry name" value="HptR"/>
</dbReference>
<evidence type="ECO:0000256" key="4">
    <source>
        <dbReference type="ARBA" id="ARBA00022553"/>
    </source>
</evidence>
<dbReference type="PROSITE" id="PS50110">
    <property type="entry name" value="RESPONSE_REGULATORY"/>
    <property type="match status" value="1"/>
</dbReference>
<feature type="modified residue" description="4-aspartylphosphate" evidence="10">
    <location>
        <position position="55"/>
    </location>
</feature>
<evidence type="ECO:0000256" key="10">
    <source>
        <dbReference type="PROSITE-ProRule" id="PRU00169"/>
    </source>
</evidence>
<evidence type="ECO:0000256" key="5">
    <source>
        <dbReference type="ARBA" id="ARBA00023012"/>
    </source>
</evidence>
<dbReference type="InterPro" id="IPR018060">
    <property type="entry name" value="HTH_AraC"/>
</dbReference>
<dbReference type="SMART" id="SM00342">
    <property type="entry name" value="HTH_ARAC"/>
    <property type="match status" value="1"/>
</dbReference>